<dbReference type="Proteomes" id="UP001143910">
    <property type="component" value="Unassembled WGS sequence"/>
</dbReference>
<evidence type="ECO:0000313" key="2">
    <source>
        <dbReference type="Proteomes" id="UP001143910"/>
    </source>
</evidence>
<dbReference type="EMBL" id="JANJQO010001091">
    <property type="protein sequence ID" value="KAJ2972740.1"/>
    <property type="molecule type" value="Genomic_DNA"/>
</dbReference>
<organism evidence="1 2">
    <name type="scientific">Zarea fungicola</name>
    <dbReference type="NCBI Taxonomy" id="93591"/>
    <lineage>
        <taxon>Eukaryota</taxon>
        <taxon>Fungi</taxon>
        <taxon>Dikarya</taxon>
        <taxon>Ascomycota</taxon>
        <taxon>Pezizomycotina</taxon>
        <taxon>Sordariomycetes</taxon>
        <taxon>Hypocreomycetidae</taxon>
        <taxon>Hypocreales</taxon>
        <taxon>Cordycipitaceae</taxon>
        <taxon>Zarea</taxon>
    </lineage>
</organism>
<sequence>MVCDGLASLRSSVTPSAAVVVNQAYRAISQLYQLKDETGTIAPKHLQIALDDLSENGGYLPIHVRAQNAGIIVSRVGETAVIEFFELSPKNDAVMSTKGRLKRTFPASAVSISAACFDDKELCAALADTIARMNSQEIAEMKPRVLKSDKYQIEERDTTDPSIVTDFLATILSSLGEVVELQGIEKNTREQVCWRDAHLPWRRSPLWLLVRVTIQTIMTRANNAPLYKQFMIFFMASVLQIGLPLNLANETIYCMVAKICGRLLKLERDADDRWLPSVEGALSSAVSKLRICWQATVQNMTANFISSIELRNSRAESASFKPTWSVPKWTTSNLPIVSSSGKGERAAFELLAFEKWAAVSLDGWVQSNIDTENTTAELLTAIETYHLAAQCYYSKNPEGLSLMILTILELWVACDKSACAIHGLLKEYQHEIPFQLLQSLILPFKSQMERLHRVEKYLRDRQYSAANMESSSIFSSFGKPNSFAVRFFSSSPDHQNFKSHIEIRPEQEKIKKIAEFHGKQKTYREHVAKSRETSHEFYERFDRYTGRRYSTHDPQCKSCFHEQEAAKMRIDVHEWPLPKATHAAQNVVFELQVPRTFGRWRDATAYVILDVLKSKIVAVSEAKPVAYLAEYLSMYSQNGPDRFVLASTTKSNRQAHRKLQSLETASENDILQANGLNYGYLYEPGSKWTARFEETDQISTTCTYELSAACTSLQKFISRPYQRPNGVTPNHVISQQYECPEKLSLEEFKAMATLPCGYRIQWLNALAQVHMPRMDFANGDVLLIILQVCRQVGPPDDDSLYRGGHQPLRSTSFASICLDGLEAELERIKENWESYYALHCFIILAARMLCLSPADTVSARCLDFLCKCRKVALGWLSLLQDKAKHAEGEEYRAQFISSIFEVAQICVASFDIDECHLRHVLQSPADAAILLEACLIVHDAFSSIDKSQPQIHADRFRRVLFKSFSFLEAAILSHKSPCLDMALCKTWTGYPGSAKWEVASDTHNHWLVALTVKKNAKQPLHIQYNLLTGELLVNGFPLSRLPTAYESHPTYAVLFGRATIEVLPTEMPGMKFSSKKSHFGYTLFFGLSDSQPADLLLVAESGRETYDILPAHIFADALPQKFVNDYVHWYERSTQSIEFRHKNAPWESRLASNWVMRKSVQGWLMERQGEQILIGLQKETANYLSRLLDPLEAASFIHITLHKTAGELAINVPRLKLDFLLKSGSTRLWSLQFRGLYLDADTSIGSLTGLRSKIVLRTEHNRRKVLIPDGNPR</sequence>
<proteinExistence type="predicted"/>
<name>A0ACC1N0D4_9HYPO</name>
<gene>
    <name evidence="1" type="ORF">NQ176_g6981</name>
</gene>
<protein>
    <submittedName>
        <fullName evidence="1">Uncharacterized protein</fullName>
    </submittedName>
</protein>
<evidence type="ECO:0000313" key="1">
    <source>
        <dbReference type="EMBL" id="KAJ2972740.1"/>
    </source>
</evidence>
<comment type="caution">
    <text evidence="1">The sequence shown here is derived from an EMBL/GenBank/DDBJ whole genome shotgun (WGS) entry which is preliminary data.</text>
</comment>
<keyword evidence="2" id="KW-1185">Reference proteome</keyword>
<reference evidence="1" key="1">
    <citation type="submission" date="2022-08" db="EMBL/GenBank/DDBJ databases">
        <title>Genome Sequence of Lecanicillium fungicola.</title>
        <authorList>
            <person name="Buettner E."/>
        </authorList>
    </citation>
    <scope>NUCLEOTIDE SEQUENCE</scope>
    <source>
        <strain evidence="1">Babe33</strain>
    </source>
</reference>
<accession>A0ACC1N0D4</accession>